<dbReference type="GO" id="GO:0008270">
    <property type="term" value="F:zinc ion binding"/>
    <property type="evidence" value="ECO:0007669"/>
    <property type="project" value="UniProtKB-KW"/>
</dbReference>
<accession>A0A830CXE2</accession>
<dbReference type="InterPro" id="IPR001841">
    <property type="entry name" value="Znf_RING"/>
</dbReference>
<dbReference type="SUPFAM" id="SSF57850">
    <property type="entry name" value="RING/U-box"/>
    <property type="match status" value="2"/>
</dbReference>
<keyword evidence="3" id="KW-0808">Transferase</keyword>
<feature type="domain" description="RING-type" evidence="11">
    <location>
        <begin position="1"/>
        <end position="178"/>
    </location>
</feature>
<keyword evidence="13" id="KW-1185">Reference proteome</keyword>
<dbReference type="PROSITE" id="PS51873">
    <property type="entry name" value="TRIAD"/>
    <property type="match status" value="1"/>
</dbReference>
<evidence type="ECO:0000256" key="5">
    <source>
        <dbReference type="ARBA" id="ARBA00022737"/>
    </source>
</evidence>
<dbReference type="PROSITE" id="PS50089">
    <property type="entry name" value="ZF_RING_2"/>
    <property type="match status" value="1"/>
</dbReference>
<comment type="similarity">
    <text evidence="2">Belongs to the RBR family. Ariadne subfamily.</text>
</comment>
<dbReference type="InterPro" id="IPR017907">
    <property type="entry name" value="Znf_RING_CS"/>
</dbReference>
<keyword evidence="7" id="KW-0833">Ubl conjugation pathway</keyword>
<evidence type="ECO:0000259" key="11">
    <source>
        <dbReference type="PROSITE" id="PS51873"/>
    </source>
</evidence>
<dbReference type="InterPro" id="IPR013083">
    <property type="entry name" value="Znf_RING/FYVE/PHD"/>
</dbReference>
<keyword evidence="4" id="KW-0479">Metal-binding</keyword>
<dbReference type="GO" id="GO:0016567">
    <property type="term" value="P:protein ubiquitination"/>
    <property type="evidence" value="ECO:0007669"/>
    <property type="project" value="InterPro"/>
</dbReference>
<evidence type="ECO:0000313" key="12">
    <source>
        <dbReference type="EMBL" id="GFQ03897.1"/>
    </source>
</evidence>
<evidence type="ECO:0000256" key="4">
    <source>
        <dbReference type="ARBA" id="ARBA00022723"/>
    </source>
</evidence>
<comment type="caution">
    <text evidence="12">The sequence shown here is derived from an EMBL/GenBank/DDBJ whole genome shotgun (WGS) entry which is preliminary data.</text>
</comment>
<evidence type="ECO:0000256" key="9">
    <source>
        <dbReference type="PROSITE-ProRule" id="PRU00175"/>
    </source>
</evidence>
<evidence type="ECO:0000256" key="2">
    <source>
        <dbReference type="ARBA" id="ARBA00005884"/>
    </source>
</evidence>
<keyword evidence="5" id="KW-0677">Repeat</keyword>
<evidence type="ECO:0000256" key="1">
    <source>
        <dbReference type="ARBA" id="ARBA00003976"/>
    </source>
</evidence>
<feature type="domain" description="RING-type" evidence="10">
    <location>
        <begin position="4"/>
        <end position="50"/>
    </location>
</feature>
<keyword evidence="8" id="KW-0862">Zinc</keyword>
<evidence type="ECO:0000256" key="3">
    <source>
        <dbReference type="ARBA" id="ARBA00022679"/>
    </source>
</evidence>
<dbReference type="EMBL" id="BMAC01000880">
    <property type="protein sequence ID" value="GFQ03897.1"/>
    <property type="molecule type" value="Genomic_DNA"/>
</dbReference>
<dbReference type="OrthoDB" id="10009520at2759"/>
<proteinExistence type="inferred from homology"/>
<keyword evidence="6 9" id="KW-0863">Zinc-finger</keyword>
<evidence type="ECO:0000256" key="6">
    <source>
        <dbReference type="ARBA" id="ARBA00022771"/>
    </source>
</evidence>
<dbReference type="AlphaFoldDB" id="A0A830CXE2"/>
<dbReference type="InterPro" id="IPR044066">
    <property type="entry name" value="TRIAD_supradom"/>
</dbReference>
<evidence type="ECO:0000259" key="10">
    <source>
        <dbReference type="PROSITE" id="PS50089"/>
    </source>
</evidence>
<comment type="function">
    <text evidence="1">Might act as an E3 ubiquitin-protein ligase, or as part of E3 complex, which accepts ubiquitin from specific E2 ubiquitin-conjugating enzymes and then transfers it to substrates.</text>
</comment>
<protein>
    <submittedName>
        <fullName evidence="12">Probable E3 ubiquitin-protein ligase ari3</fullName>
    </submittedName>
</protein>
<dbReference type="FunFam" id="3.30.40.10:FF:000230">
    <property type="entry name" value="RBR-type E3 ubiquitin transferase"/>
    <property type="match status" value="1"/>
</dbReference>
<reference evidence="12" key="1">
    <citation type="submission" date="2020-07" db="EMBL/GenBank/DDBJ databases">
        <title>Ethylene signaling mediates host invasion by parasitic plants.</title>
        <authorList>
            <person name="Yoshida S."/>
        </authorList>
    </citation>
    <scope>NUCLEOTIDE SEQUENCE</scope>
    <source>
        <strain evidence="12">Okayama</strain>
    </source>
</reference>
<name>A0A830CXE2_9LAMI</name>
<dbReference type="PANTHER" id="PTHR11685">
    <property type="entry name" value="RBR FAMILY RING FINGER AND IBR DOMAIN-CONTAINING"/>
    <property type="match status" value="1"/>
</dbReference>
<dbReference type="GO" id="GO:0004842">
    <property type="term" value="F:ubiquitin-protein transferase activity"/>
    <property type="evidence" value="ECO:0007669"/>
    <property type="project" value="InterPro"/>
</dbReference>
<evidence type="ECO:0000256" key="7">
    <source>
        <dbReference type="ARBA" id="ARBA00022786"/>
    </source>
</evidence>
<dbReference type="PROSITE" id="PS00518">
    <property type="entry name" value="ZF_RING_1"/>
    <property type="match status" value="1"/>
</dbReference>
<evidence type="ECO:0000313" key="13">
    <source>
        <dbReference type="Proteomes" id="UP000653305"/>
    </source>
</evidence>
<dbReference type="Proteomes" id="UP000653305">
    <property type="component" value="Unassembled WGS sequence"/>
</dbReference>
<dbReference type="Gene3D" id="1.20.120.1750">
    <property type="match status" value="1"/>
</dbReference>
<organism evidence="12 13">
    <name type="scientific">Phtheirospermum japonicum</name>
    <dbReference type="NCBI Taxonomy" id="374723"/>
    <lineage>
        <taxon>Eukaryota</taxon>
        <taxon>Viridiplantae</taxon>
        <taxon>Streptophyta</taxon>
        <taxon>Embryophyta</taxon>
        <taxon>Tracheophyta</taxon>
        <taxon>Spermatophyta</taxon>
        <taxon>Magnoliopsida</taxon>
        <taxon>eudicotyledons</taxon>
        <taxon>Gunneridae</taxon>
        <taxon>Pentapetalae</taxon>
        <taxon>asterids</taxon>
        <taxon>lamiids</taxon>
        <taxon>Lamiales</taxon>
        <taxon>Orobanchaceae</taxon>
        <taxon>Orobanchaceae incertae sedis</taxon>
        <taxon>Phtheirospermum</taxon>
    </lineage>
</organism>
<dbReference type="Gene3D" id="3.30.40.10">
    <property type="entry name" value="Zinc/RING finger domain, C3HC4 (zinc finger)"/>
    <property type="match status" value="1"/>
</dbReference>
<dbReference type="InterPro" id="IPR031127">
    <property type="entry name" value="E3_UB_ligase_RBR"/>
</dbReference>
<sequence length="178" mass="20348">MYCCDICAETKNNDEFFPIQGCTHKFCTHCISKHVSIKIKKGKIARFPCPGVDCKGVLEMDACRAIVPSDVISAWDEMICESMISQSHKFYCPYKNCSGLLVNEIESGDDVIIREADNCRAPWHSGIGCEDFLKLGKNEREQEDIKVHELAKKNKWQRCPRCKFFVEKKEGCLHITCM</sequence>
<gene>
    <name evidence="12" type="ORF">PHJA_002533500</name>
</gene>
<evidence type="ECO:0000256" key="8">
    <source>
        <dbReference type="ARBA" id="ARBA00022833"/>
    </source>
</evidence>